<dbReference type="Proteomes" id="UP000034224">
    <property type="component" value="Unassembled WGS sequence"/>
</dbReference>
<feature type="signal peptide" evidence="2">
    <location>
        <begin position="1"/>
        <end position="25"/>
    </location>
</feature>
<accession>A0A0G1YI76</accession>
<keyword evidence="1" id="KW-0812">Transmembrane</keyword>
<dbReference type="STRING" id="1618665.UY55_C0005G0005"/>
<comment type="caution">
    <text evidence="3">The sequence shown here is derived from an EMBL/GenBank/DDBJ whole genome shotgun (WGS) entry which is preliminary data.</text>
</comment>
<sequence length="368" mass="40345">MFKHNFLIIILLSVITIGSAQSAYADSYLLNVNSVCMIQTRAVACSPSIPGADVGNHIVYAYNAQEPVGTPINLWVTTPSYAGMPQGTRWNLDGYYLNGVWNANVSSFVLVMDKNYNATWQWRQEVNLTLTSNYGSPTLTGGGWIPVGGQKEISAEQIFFIANVQYIFMKWLVQTGNASMTNPNSPTTTVTINNVPTIQAVYQIVNASMTNTYTTTITTIISGSTVTTTSTGIFSHNQVTVQLQIQDSSMNPSLLANANVTVLDDAGQRVWRGLTDQSGFTAQFQVNPTLIYTVQVQYLGRNYATRQQFTTTGTYPVDIAGSNPLISLQAVAPWIIPILVISIVVIALIYYLSSRRGPSKPHVEWVSR</sequence>
<keyword evidence="2" id="KW-0732">Signal</keyword>
<protein>
    <submittedName>
        <fullName evidence="3">Uncharacterized protein</fullName>
    </submittedName>
</protein>
<proteinExistence type="predicted"/>
<keyword evidence="1" id="KW-1133">Transmembrane helix</keyword>
<evidence type="ECO:0000313" key="3">
    <source>
        <dbReference type="EMBL" id="KKW14657.1"/>
    </source>
</evidence>
<dbReference type="EMBL" id="LCQK01000005">
    <property type="protein sequence ID" value="KKW14657.1"/>
    <property type="molecule type" value="Genomic_DNA"/>
</dbReference>
<feature type="chain" id="PRO_5002541069" evidence="2">
    <location>
        <begin position="26"/>
        <end position="368"/>
    </location>
</feature>
<reference evidence="3 4" key="1">
    <citation type="journal article" date="2015" name="Nature">
        <title>rRNA introns, odd ribosomes, and small enigmatic genomes across a large radiation of phyla.</title>
        <authorList>
            <person name="Brown C.T."/>
            <person name="Hug L.A."/>
            <person name="Thomas B.C."/>
            <person name="Sharon I."/>
            <person name="Castelle C.J."/>
            <person name="Singh A."/>
            <person name="Wilkins M.J."/>
            <person name="Williams K.H."/>
            <person name="Banfield J.F."/>
        </authorList>
    </citation>
    <scope>NUCLEOTIDE SEQUENCE [LARGE SCALE GENOMIC DNA]</scope>
</reference>
<keyword evidence="1" id="KW-0472">Membrane</keyword>
<evidence type="ECO:0000256" key="1">
    <source>
        <dbReference type="SAM" id="Phobius"/>
    </source>
</evidence>
<organism evidence="3 4">
    <name type="scientific">Candidatus Jorgensenbacteria bacterium GW2011_GWB1_50_10</name>
    <dbReference type="NCBI Taxonomy" id="1618665"/>
    <lineage>
        <taxon>Bacteria</taxon>
        <taxon>Candidatus Joergenseniibacteriota</taxon>
    </lineage>
</organism>
<dbReference type="AlphaFoldDB" id="A0A0G1YI76"/>
<feature type="transmembrane region" description="Helical" evidence="1">
    <location>
        <begin position="331"/>
        <end position="352"/>
    </location>
</feature>
<evidence type="ECO:0000313" key="4">
    <source>
        <dbReference type="Proteomes" id="UP000034224"/>
    </source>
</evidence>
<evidence type="ECO:0000256" key="2">
    <source>
        <dbReference type="SAM" id="SignalP"/>
    </source>
</evidence>
<name>A0A0G1YI76_9BACT</name>
<gene>
    <name evidence="3" type="ORF">UY55_C0005G0005</name>
</gene>